<reference evidence="2 3" key="1">
    <citation type="journal article" date="2019" name="Int. J. Syst. Evol. Microbiol.">
        <title>Anaerobacillus alkaliphilus sp. nov., a novel alkaliphilic and moderately halophilic bacterium.</title>
        <authorList>
            <person name="Borsodi A.K."/>
            <person name="Aszalos J.M."/>
            <person name="Bihari P."/>
            <person name="Nagy I."/>
            <person name="Schumann P."/>
            <person name="Sproer C."/>
            <person name="Kovacs A.L."/>
            <person name="Boka K."/>
            <person name="Dobosy P."/>
            <person name="Ovari M."/>
            <person name="Szili-Kovacs T."/>
            <person name="Toth E."/>
        </authorList>
    </citation>
    <scope>NUCLEOTIDE SEQUENCE [LARGE SCALE GENOMIC DNA]</scope>
    <source>
        <strain evidence="2 3">B16-10</strain>
    </source>
</reference>
<evidence type="ECO:0000256" key="1">
    <source>
        <dbReference type="SAM" id="Phobius"/>
    </source>
</evidence>
<keyword evidence="1" id="KW-1133">Transmembrane helix</keyword>
<feature type="transmembrane region" description="Helical" evidence="1">
    <location>
        <begin position="16"/>
        <end position="38"/>
    </location>
</feature>
<feature type="transmembrane region" description="Helical" evidence="1">
    <location>
        <begin position="44"/>
        <end position="64"/>
    </location>
</feature>
<dbReference type="AlphaFoldDB" id="A0A4Q0VN47"/>
<keyword evidence="3" id="KW-1185">Reference proteome</keyword>
<dbReference type="Proteomes" id="UP000290649">
    <property type="component" value="Unassembled WGS sequence"/>
</dbReference>
<keyword evidence="1" id="KW-0472">Membrane</keyword>
<sequence length="101" mass="11483">MELEIKQRKIGKLQTLSGLISFLVGLISLAVLNVTLLLKTEEFPAFFLFQLPILGFFLGVIGLFTRNRSRLYAWWGIGLNSFILVFTILMFILAYTINAKP</sequence>
<dbReference type="RefSeq" id="WP_129080539.1">
    <property type="nucleotide sequence ID" value="NZ_QOUX01000047.1"/>
</dbReference>
<dbReference type="EMBL" id="QOUX01000047">
    <property type="protein sequence ID" value="RXI96563.1"/>
    <property type="molecule type" value="Genomic_DNA"/>
</dbReference>
<accession>A0A4Q0VN47</accession>
<feature type="transmembrane region" description="Helical" evidence="1">
    <location>
        <begin position="71"/>
        <end position="97"/>
    </location>
</feature>
<protein>
    <recommendedName>
        <fullName evidence="4">DUF4064 domain-containing protein</fullName>
    </recommendedName>
</protein>
<organism evidence="2 3">
    <name type="scientific">Anaerobacillus alkaliphilus</name>
    <dbReference type="NCBI Taxonomy" id="1548597"/>
    <lineage>
        <taxon>Bacteria</taxon>
        <taxon>Bacillati</taxon>
        <taxon>Bacillota</taxon>
        <taxon>Bacilli</taxon>
        <taxon>Bacillales</taxon>
        <taxon>Bacillaceae</taxon>
        <taxon>Anaerobacillus</taxon>
    </lineage>
</organism>
<dbReference type="OrthoDB" id="2905392at2"/>
<proteinExistence type="predicted"/>
<evidence type="ECO:0000313" key="2">
    <source>
        <dbReference type="EMBL" id="RXI96563.1"/>
    </source>
</evidence>
<name>A0A4Q0VN47_9BACI</name>
<evidence type="ECO:0000313" key="3">
    <source>
        <dbReference type="Proteomes" id="UP000290649"/>
    </source>
</evidence>
<evidence type="ECO:0008006" key="4">
    <source>
        <dbReference type="Google" id="ProtNLM"/>
    </source>
</evidence>
<keyword evidence="1" id="KW-0812">Transmembrane</keyword>
<gene>
    <name evidence="2" type="ORF">DS745_22935</name>
</gene>
<comment type="caution">
    <text evidence="2">The sequence shown here is derived from an EMBL/GenBank/DDBJ whole genome shotgun (WGS) entry which is preliminary data.</text>
</comment>